<gene>
    <name evidence="5" type="ORF">GCM10010992_08020</name>
</gene>
<dbReference type="InterPro" id="IPR000421">
    <property type="entry name" value="FA58C"/>
</dbReference>
<dbReference type="PANTHER" id="PTHR42812:SF5">
    <property type="entry name" value="ENDO-ARABINASE"/>
    <property type="match status" value="1"/>
</dbReference>
<dbReference type="InterPro" id="IPR023296">
    <property type="entry name" value="Glyco_hydro_beta-prop_sf"/>
</dbReference>
<dbReference type="Gene3D" id="2.60.120.260">
    <property type="entry name" value="Galactose-binding domain-like"/>
    <property type="match status" value="1"/>
</dbReference>
<dbReference type="SUPFAM" id="SSF75005">
    <property type="entry name" value="Arabinanase/levansucrase/invertase"/>
    <property type="match status" value="1"/>
</dbReference>
<dbReference type="PANTHER" id="PTHR42812">
    <property type="entry name" value="BETA-XYLOSIDASE"/>
    <property type="match status" value="1"/>
</dbReference>
<keyword evidence="2" id="KW-0378">Hydrolase</keyword>
<evidence type="ECO:0000256" key="3">
    <source>
        <dbReference type="ARBA" id="ARBA00023295"/>
    </source>
</evidence>
<proteinExistence type="inferred from homology"/>
<evidence type="ECO:0000313" key="5">
    <source>
        <dbReference type="EMBL" id="GGP02674.1"/>
    </source>
</evidence>
<evidence type="ECO:0000256" key="1">
    <source>
        <dbReference type="ARBA" id="ARBA00009865"/>
    </source>
</evidence>
<dbReference type="Pfam" id="PF04616">
    <property type="entry name" value="Glyco_hydro_43"/>
    <property type="match status" value="1"/>
</dbReference>
<dbReference type="Gene3D" id="2.60.40.10">
    <property type="entry name" value="Immunoglobulins"/>
    <property type="match status" value="1"/>
</dbReference>
<dbReference type="RefSeq" id="WP_188616810.1">
    <property type="nucleotide sequence ID" value="NZ_BMLV01000002.1"/>
</dbReference>
<organism evidence="5 6">
    <name type="scientific">Cloacibacterium rupense</name>
    <dbReference type="NCBI Taxonomy" id="517423"/>
    <lineage>
        <taxon>Bacteria</taxon>
        <taxon>Pseudomonadati</taxon>
        <taxon>Bacteroidota</taxon>
        <taxon>Flavobacteriia</taxon>
        <taxon>Flavobacteriales</taxon>
        <taxon>Weeksellaceae</taxon>
    </lineage>
</organism>
<feature type="domain" description="F5/8 type C" evidence="4">
    <location>
        <begin position="354"/>
        <end position="505"/>
    </location>
</feature>
<dbReference type="InterPro" id="IPR006710">
    <property type="entry name" value="Glyco_hydro_43"/>
</dbReference>
<protein>
    <submittedName>
        <fullName evidence="5">Endo-1,4-beta-xylanase</fullName>
    </submittedName>
</protein>
<dbReference type="InterPro" id="IPR008979">
    <property type="entry name" value="Galactose-bd-like_sf"/>
</dbReference>
<dbReference type="PROSITE" id="PS50022">
    <property type="entry name" value="FA58C_3"/>
    <property type="match status" value="1"/>
</dbReference>
<dbReference type="CDD" id="cd08982">
    <property type="entry name" value="GH43-like"/>
    <property type="match status" value="1"/>
</dbReference>
<evidence type="ECO:0000313" key="6">
    <source>
        <dbReference type="Proteomes" id="UP000620064"/>
    </source>
</evidence>
<reference evidence="6" key="1">
    <citation type="journal article" date="2019" name="Int. J. Syst. Evol. Microbiol.">
        <title>The Global Catalogue of Microorganisms (GCM) 10K type strain sequencing project: providing services to taxonomists for standard genome sequencing and annotation.</title>
        <authorList>
            <consortium name="The Broad Institute Genomics Platform"/>
            <consortium name="The Broad Institute Genome Sequencing Center for Infectious Disease"/>
            <person name="Wu L."/>
            <person name="Ma J."/>
        </authorList>
    </citation>
    <scope>NUCLEOTIDE SEQUENCE [LARGE SCALE GENOMIC DNA]</scope>
    <source>
        <strain evidence="6">CGMCC 1.7656</strain>
    </source>
</reference>
<dbReference type="Gene3D" id="2.115.10.20">
    <property type="entry name" value="Glycosyl hydrolase domain, family 43"/>
    <property type="match status" value="1"/>
</dbReference>
<dbReference type="SUPFAM" id="SSF49785">
    <property type="entry name" value="Galactose-binding domain-like"/>
    <property type="match status" value="1"/>
</dbReference>
<dbReference type="InterPro" id="IPR036116">
    <property type="entry name" value="FN3_sf"/>
</dbReference>
<keyword evidence="6" id="KW-1185">Reference proteome</keyword>
<evidence type="ECO:0000259" key="4">
    <source>
        <dbReference type="PROSITE" id="PS50022"/>
    </source>
</evidence>
<accession>A0ABQ2NHI9</accession>
<evidence type="ECO:0000256" key="2">
    <source>
        <dbReference type="ARBA" id="ARBA00022801"/>
    </source>
</evidence>
<dbReference type="InterPro" id="IPR013783">
    <property type="entry name" value="Ig-like_fold"/>
</dbReference>
<dbReference type="InterPro" id="IPR051795">
    <property type="entry name" value="Glycosyl_Hydrlase_43"/>
</dbReference>
<comment type="similarity">
    <text evidence="1">Belongs to the glycosyl hydrolase 43 family.</text>
</comment>
<keyword evidence="3" id="KW-0326">Glycosidase</keyword>
<dbReference type="Pfam" id="PF00754">
    <property type="entry name" value="F5_F8_type_C"/>
    <property type="match status" value="1"/>
</dbReference>
<name>A0ABQ2NHI9_9FLAO</name>
<dbReference type="Proteomes" id="UP000620064">
    <property type="component" value="Unassembled WGS sequence"/>
</dbReference>
<comment type="caution">
    <text evidence="5">The sequence shown here is derived from an EMBL/GenBank/DDBJ whole genome shotgun (WGS) entry which is preliminary data.</text>
</comment>
<sequence length="602" mass="69121">MRTFLIALFSVAFFSAQQKTYCNPINVDYGYTPIPNFATQGKHRATADPVIVNFKGKYYLFSTNQWGYWWSDDMSNWNFISRKFLKPTDEFPQFPPGAFRMPNQMPDPSIKIYDELCAPAVFEMEGELYVIGSTHGPGFSIWKSKNPEKDDWQIAVEHFKVGAWDPAFLYDKDLKKLFLYWGSSNEFPLLGTEINTKTLQSEGYVKPLLGLHPEVHGWERFGEYNDNTFLPPFIEGAWMTKHNNKYYLQYGAPGTEFSGYADGVYVSENPLDAFSYQRHNPFSYKPGGFARGAGHGATFEDNFGQYWHVSTVVLSQKNNFERRIGIWPAGFDQDDVMYCNTAYGDYPTYLPNKNADHIKGLFTGWMLLNYNKPVKVSSTLGSFQPNFAVDEDIKTYWSAKTGDKNEYLQTDLGEKSLVKAIQINFADQDAEFLGKTLGKSHQYMIYASDDEKNWKVVVDKSKNTKDVPHDYIEVEKPFTARYLKIQNLKMPTGKFAISGFRVFGNGNGENPKKVENFVVLRSSKDKVGERRSSWMKWKQNDLADGYVIYFGKSPDKLYGSIMVYGKNDYYFTGMDATDAYYFQIEAFNNNGVSEKTDIMKID</sequence>
<dbReference type="EMBL" id="BMLV01000002">
    <property type="protein sequence ID" value="GGP02674.1"/>
    <property type="molecule type" value="Genomic_DNA"/>
</dbReference>
<dbReference type="SUPFAM" id="SSF49265">
    <property type="entry name" value="Fibronectin type III"/>
    <property type="match status" value="1"/>
</dbReference>